<dbReference type="SUPFAM" id="SSF52540">
    <property type="entry name" value="P-loop containing nucleoside triphosphate hydrolases"/>
    <property type="match status" value="1"/>
</dbReference>
<evidence type="ECO:0000256" key="2">
    <source>
        <dbReference type="ARBA" id="ARBA00022741"/>
    </source>
</evidence>
<dbReference type="Gene3D" id="3.40.50.300">
    <property type="entry name" value="P-loop containing nucleotide triphosphate hydrolases"/>
    <property type="match status" value="1"/>
</dbReference>
<proteinExistence type="inferred from homology"/>
<dbReference type="SMART" id="SM00382">
    <property type="entry name" value="AAA"/>
    <property type="match status" value="1"/>
</dbReference>
<dbReference type="Gene3D" id="3.30.450.90">
    <property type="match status" value="1"/>
</dbReference>
<keyword evidence="2" id="KW-0547">Nucleotide-binding</keyword>
<dbReference type="InterPro" id="IPR003593">
    <property type="entry name" value="AAA+_ATPase"/>
</dbReference>
<dbReference type="GO" id="GO:0005886">
    <property type="term" value="C:plasma membrane"/>
    <property type="evidence" value="ECO:0007669"/>
    <property type="project" value="TreeGrafter"/>
</dbReference>
<organism evidence="5">
    <name type="scientific">Herbaspirillum huttiense subsp. nephrolepidis</name>
    <dbReference type="NCBI Taxonomy" id="3075126"/>
    <lineage>
        <taxon>Bacteria</taxon>
        <taxon>Pseudomonadati</taxon>
        <taxon>Pseudomonadota</taxon>
        <taxon>Betaproteobacteria</taxon>
        <taxon>Burkholderiales</taxon>
        <taxon>Oxalobacteraceae</taxon>
        <taxon>Herbaspirillum</taxon>
    </lineage>
</organism>
<protein>
    <submittedName>
        <fullName evidence="5">ATPase, T2SS/T4P/T4SS family</fullName>
    </submittedName>
</protein>
<dbReference type="InterPro" id="IPR001482">
    <property type="entry name" value="T2SS/T4SS_dom"/>
</dbReference>
<evidence type="ECO:0000256" key="3">
    <source>
        <dbReference type="ARBA" id="ARBA00022840"/>
    </source>
</evidence>
<dbReference type="AlphaFoldDB" id="A0AAE4G4V3"/>
<keyword evidence="3" id="KW-0067">ATP-binding</keyword>
<sequence>MLHTPDTAVADDDVPVVRLLHKLLADAVGMGASDLHFEPFEHLFRVRLRLDGVLHELAQPPLSLRDKLATRLKILARLDIAEKRLPQDGKMRLALGTRTVDFRVSTLPTQFGEKIVLRILDTAQAALSISDLGYEPAQQEALLQAIGKPHGLVLMTGPTGSGKTVSLYACLQRLNQPGVNIATAEDPVEINLPGINQVSINERAGLDFALALRAFLRQDPDVLMVGEIRDLETADIAVKASQTGHLVLSTLHTNDAPATLTRLLNMGVPAYNIAASVSLIVAQRLVRKLCRCRRPAGGTPATFVPHGCPACNQTGFRGRTGIYQVMPVSAAMQSLILAQAGTLELGRQAQAEGIIDLRRAGLLKVLRGETSMGEILACT</sequence>
<feature type="domain" description="Bacterial type II secretion system protein E" evidence="4">
    <location>
        <begin position="216"/>
        <end position="230"/>
    </location>
</feature>
<dbReference type="FunFam" id="3.30.450.90:FF:000001">
    <property type="entry name" value="Type II secretion system ATPase GspE"/>
    <property type="match status" value="1"/>
</dbReference>
<dbReference type="PROSITE" id="PS00662">
    <property type="entry name" value="T2SP_E"/>
    <property type="match status" value="1"/>
</dbReference>
<dbReference type="PANTHER" id="PTHR30258:SF1">
    <property type="entry name" value="PROTEIN TRANSPORT PROTEIN HOFB HOMOLOG"/>
    <property type="match status" value="1"/>
</dbReference>
<comment type="similarity">
    <text evidence="1">Belongs to the GSP E family.</text>
</comment>
<reference evidence="5" key="1">
    <citation type="submission" date="2023-02" db="EMBL/GenBank/DDBJ databases">
        <title>Description of Herbaspirillum huttiense subsp. nephrolepsisexaltata and Herbaspirillum huttiense subsp. lycopersicon.</title>
        <authorList>
            <person name="Poudel M."/>
            <person name="Sharma A."/>
            <person name="Goss E."/>
            <person name="Tapia J.H."/>
            <person name="Harmon C.M."/>
            <person name="Jones J.B."/>
        </authorList>
    </citation>
    <scope>NUCLEOTIDE SEQUENCE</scope>
    <source>
        <strain evidence="5">NC40101</strain>
    </source>
</reference>
<name>A0AAE4G4V3_9BURK</name>
<comment type="caution">
    <text evidence="5">The sequence shown here is derived from an EMBL/GenBank/DDBJ whole genome shotgun (WGS) entry which is preliminary data.</text>
</comment>
<dbReference type="RefSeq" id="WP_310837183.1">
    <property type="nucleotide sequence ID" value="NZ_JAVLSM010000005.1"/>
</dbReference>
<evidence type="ECO:0000256" key="1">
    <source>
        <dbReference type="ARBA" id="ARBA00006611"/>
    </source>
</evidence>
<dbReference type="InterPro" id="IPR027417">
    <property type="entry name" value="P-loop_NTPase"/>
</dbReference>
<gene>
    <name evidence="5" type="ORF">RJN63_03320</name>
</gene>
<evidence type="ECO:0000313" key="5">
    <source>
        <dbReference type="EMBL" id="MDT0335847.1"/>
    </source>
</evidence>
<evidence type="ECO:0000259" key="4">
    <source>
        <dbReference type="PROSITE" id="PS00662"/>
    </source>
</evidence>
<dbReference type="EMBL" id="JAVRAA010000001">
    <property type="protein sequence ID" value="MDT0335847.1"/>
    <property type="molecule type" value="Genomic_DNA"/>
</dbReference>
<dbReference type="CDD" id="cd01129">
    <property type="entry name" value="PulE-GspE-like"/>
    <property type="match status" value="1"/>
</dbReference>
<dbReference type="GO" id="GO:0016887">
    <property type="term" value="F:ATP hydrolysis activity"/>
    <property type="evidence" value="ECO:0007669"/>
    <property type="project" value="TreeGrafter"/>
</dbReference>
<dbReference type="PANTHER" id="PTHR30258">
    <property type="entry name" value="TYPE II SECRETION SYSTEM PROTEIN GSPE-RELATED"/>
    <property type="match status" value="1"/>
</dbReference>
<accession>A0AAE4G4V3</accession>
<dbReference type="GO" id="GO:0005524">
    <property type="term" value="F:ATP binding"/>
    <property type="evidence" value="ECO:0007669"/>
    <property type="project" value="UniProtKB-KW"/>
</dbReference>
<dbReference type="Pfam" id="PF00437">
    <property type="entry name" value="T2SSE"/>
    <property type="match status" value="1"/>
</dbReference>